<feature type="transmembrane region" description="Helical" evidence="1">
    <location>
        <begin position="316"/>
        <end position="338"/>
    </location>
</feature>
<feature type="transmembrane region" description="Helical" evidence="1">
    <location>
        <begin position="670"/>
        <end position="693"/>
    </location>
</feature>
<organism evidence="2 3">
    <name type="scientific">Bifidobacterium aerophilum</name>
    <dbReference type="NCBI Taxonomy" id="1798155"/>
    <lineage>
        <taxon>Bacteria</taxon>
        <taxon>Bacillati</taxon>
        <taxon>Actinomycetota</taxon>
        <taxon>Actinomycetes</taxon>
        <taxon>Bifidobacteriales</taxon>
        <taxon>Bifidobacteriaceae</taxon>
        <taxon>Bifidobacterium</taxon>
    </lineage>
</organism>
<accession>A0A6N9Z713</accession>
<feature type="transmembrane region" description="Helical" evidence="1">
    <location>
        <begin position="606"/>
        <end position="624"/>
    </location>
</feature>
<feature type="transmembrane region" description="Helical" evidence="1">
    <location>
        <begin position="214"/>
        <end position="233"/>
    </location>
</feature>
<keyword evidence="1" id="KW-0472">Membrane</keyword>
<reference evidence="2 3" key="1">
    <citation type="submission" date="2019-10" db="EMBL/GenBank/DDBJ databases">
        <title>Bifidobacterium from non-human primates.</title>
        <authorList>
            <person name="Modesto M."/>
        </authorList>
    </citation>
    <scope>NUCLEOTIDE SEQUENCE [LARGE SCALE GENOMIC DNA]</scope>
    <source>
        <strain evidence="2 3">TRE17</strain>
    </source>
</reference>
<evidence type="ECO:0000313" key="3">
    <source>
        <dbReference type="Proteomes" id="UP000469194"/>
    </source>
</evidence>
<feature type="transmembrane region" description="Helical" evidence="1">
    <location>
        <begin position="344"/>
        <end position="365"/>
    </location>
</feature>
<feature type="transmembrane region" description="Helical" evidence="1">
    <location>
        <begin position="631"/>
        <end position="650"/>
    </location>
</feature>
<protein>
    <recommendedName>
        <fullName evidence="4">DUF2142 domain-containing protein</fullName>
    </recommendedName>
</protein>
<feature type="transmembrane region" description="Helical" evidence="1">
    <location>
        <begin position="178"/>
        <end position="194"/>
    </location>
</feature>
<dbReference type="AlphaFoldDB" id="A0A6N9Z713"/>
<feature type="transmembrane region" description="Helical" evidence="1">
    <location>
        <begin position="377"/>
        <end position="399"/>
    </location>
</feature>
<gene>
    <name evidence="2" type="ORF">GFD25_09385</name>
</gene>
<keyword evidence="3" id="KW-1185">Reference proteome</keyword>
<dbReference type="EMBL" id="WHZW01000020">
    <property type="protein sequence ID" value="NEG90190.1"/>
    <property type="molecule type" value="Genomic_DNA"/>
</dbReference>
<name>A0A6N9Z713_9BIFI</name>
<evidence type="ECO:0000313" key="2">
    <source>
        <dbReference type="EMBL" id="NEG90190.1"/>
    </source>
</evidence>
<feature type="transmembrane region" description="Helical" evidence="1">
    <location>
        <begin position="431"/>
        <end position="464"/>
    </location>
</feature>
<feature type="transmembrane region" description="Helical" evidence="1">
    <location>
        <begin position="574"/>
        <end position="594"/>
    </location>
</feature>
<comment type="caution">
    <text evidence="2">The sequence shown here is derived from an EMBL/GenBank/DDBJ whole genome shotgun (WGS) entry which is preliminary data.</text>
</comment>
<evidence type="ECO:0008006" key="4">
    <source>
        <dbReference type="Google" id="ProtNLM"/>
    </source>
</evidence>
<evidence type="ECO:0000256" key="1">
    <source>
        <dbReference type="SAM" id="Phobius"/>
    </source>
</evidence>
<feature type="transmembrane region" description="Helical" evidence="1">
    <location>
        <begin position="405"/>
        <end position="424"/>
    </location>
</feature>
<dbReference type="RefSeq" id="WP_163232206.1">
    <property type="nucleotide sequence ID" value="NZ_WHZW01000020.1"/>
</dbReference>
<dbReference type="Proteomes" id="UP000469194">
    <property type="component" value="Unassembled WGS sequence"/>
</dbReference>
<proteinExistence type="predicted"/>
<keyword evidence="1" id="KW-0812">Transmembrane</keyword>
<feature type="transmembrane region" description="Helical" evidence="1">
    <location>
        <begin position="484"/>
        <end position="504"/>
    </location>
</feature>
<sequence>MTIASIRRAKPYIIAVAVIVFLELFLFNLPHWQTIHAHPEQTDEVEVGSGLTIQDDGMMKVTDPDEAWRVISSDSKIRYLYVNPSDAEHLYSYDDSVPQDQRQSISLVWRYSTMKPTDGGWYDGDAIQGYSPDSLWSRYSLVNDGATKVKIRYITSEGALIPHSDITANPRIPFRFSFLRLTIELLLASLALLFRPGSALYRKTFRLRSIKCAIPVTVLVAVECFVAVGLVMLTSAPERASAQFQYWSYFHSLWATDQYQMLADSIIHGRVNLDYPVNDALAAMSNPYDVPSRIQVASDNPNTPVYFDVAFKDGKYYSYFGVLPVLLFYVPKLLLTGYPLATSSALMICDVLATVAGAILVLQIARFLSRRGKKLSLGAVMLGCVAMFLGTGIAMVLPYGLFYPIPQVCAVAFAMMGVACWLEAKMRDLNIIWLAAGSLCLALTVACRPQVILASVLALPLFWEDIKRLWQEGLHDIGILRREITVWASSVIPYLIVIAAQFLYNKARFGKITDFGANYNLTSYDMTHNPVTINRYISFIFYYFFQPPNLSGRFPFVNEVLWPQVTFRSCHYDVGGYFLAMAPFALIVFAVALWRENLRKDRTLVLFRWLIALVVVIYMFGAHANGVDFRYSIDFSWLIIIAMMLLIFTIDDQVNIGSGLAHNETVKYHSIIRGLVFGFIVVGLLLSGLMTFLKQFMVNASNLYPSMNIDVDTWWNVSSWFLFLR</sequence>
<keyword evidence="1" id="KW-1133">Transmembrane helix</keyword>